<organism evidence="1 2">
    <name type="scientific">Streptomyces sirii</name>
    <dbReference type="NCBI Taxonomy" id="3127701"/>
    <lineage>
        <taxon>Bacteria</taxon>
        <taxon>Bacillati</taxon>
        <taxon>Actinomycetota</taxon>
        <taxon>Actinomycetes</taxon>
        <taxon>Kitasatosporales</taxon>
        <taxon>Streptomycetaceae</taxon>
        <taxon>Streptomyces</taxon>
    </lineage>
</organism>
<evidence type="ECO:0000313" key="1">
    <source>
        <dbReference type="EMBL" id="WXK77375.1"/>
    </source>
</evidence>
<dbReference type="EMBL" id="CP147982">
    <property type="protein sequence ID" value="WXK77375.1"/>
    <property type="molecule type" value="Genomic_DNA"/>
</dbReference>
<sequence length="255" mass="28963">MTHPGQTPDATGAQHRLTAALDRLTAVFRGMTAHPDEDNCTCHWGGAEELALLKVPDVELDPDLLKRTWQAVDWTYKAAMLRRILPQFATALTDGRIKPLFGLEEAGLVFHRAGWQQWPAEQAAAVREFLDAWWERTLTDPDPSVPSYQVLALTAEASGTLAPWLRAWEAHTHPTADRHLAQAVDQWESELLRDELPWDTWHDKEATRAELAAWLLRHAPARLRSHGAPDDLLHRIRLLGLTESDRWDDPHWPGF</sequence>
<dbReference type="Proteomes" id="UP001626628">
    <property type="component" value="Chromosome"/>
</dbReference>
<keyword evidence="2" id="KW-1185">Reference proteome</keyword>
<proteinExistence type="predicted"/>
<name>A0ABZ2QLN5_9ACTN</name>
<protein>
    <submittedName>
        <fullName evidence="1">Uncharacterized protein</fullName>
    </submittedName>
</protein>
<evidence type="ECO:0000313" key="2">
    <source>
        <dbReference type="Proteomes" id="UP001626628"/>
    </source>
</evidence>
<reference evidence="1 2" key="1">
    <citation type="submission" date="2024-03" db="EMBL/GenBank/DDBJ databases">
        <title>The complete genome of Streptomyces sirii sp.nov.</title>
        <authorList>
            <person name="Zakalyukina Y.V."/>
            <person name="Belik A.R."/>
            <person name="Biryukov M.V."/>
            <person name="Baturina O.A."/>
            <person name="Kabilov M.R."/>
        </authorList>
    </citation>
    <scope>NUCLEOTIDE SEQUENCE [LARGE SCALE GENOMIC DNA]</scope>
    <source>
        <strain evidence="1 2">BP-8</strain>
    </source>
</reference>
<gene>
    <name evidence="1" type="ORF">WAB15_15980</name>
</gene>
<accession>A0ABZ2QLN5</accession>
<dbReference type="RefSeq" id="WP_407286678.1">
    <property type="nucleotide sequence ID" value="NZ_CP147982.1"/>
</dbReference>